<comment type="caution">
    <text evidence="6">The sequence shown here is derived from an EMBL/GenBank/DDBJ whole genome shotgun (WGS) entry which is preliminary data.</text>
</comment>
<protein>
    <submittedName>
        <fullName evidence="6">Tetraspanin-3</fullName>
    </submittedName>
</protein>
<keyword evidence="4 5" id="KW-0472">Membrane</keyword>
<dbReference type="InterPro" id="IPR008952">
    <property type="entry name" value="Tetraspanin_EC2_sf"/>
</dbReference>
<dbReference type="PANTHER" id="PTHR19282">
    <property type="entry name" value="TETRASPANIN"/>
    <property type="match status" value="1"/>
</dbReference>
<evidence type="ECO:0000313" key="7">
    <source>
        <dbReference type="Proteomes" id="UP000770661"/>
    </source>
</evidence>
<feature type="transmembrane region" description="Helical" evidence="5">
    <location>
        <begin position="243"/>
        <end position="263"/>
    </location>
</feature>
<dbReference type="Pfam" id="PF00335">
    <property type="entry name" value="Tetraspanin"/>
    <property type="match status" value="1"/>
</dbReference>
<dbReference type="AlphaFoldDB" id="A0A8J4XP32"/>
<evidence type="ECO:0000256" key="4">
    <source>
        <dbReference type="ARBA" id="ARBA00023136"/>
    </source>
</evidence>
<accession>A0A8J4XP32</accession>
<sequence length="277" mass="29566">MLSRGRGRLVALVTVTAARGSTRGGGRAGWQGVGHKPQEGVAGGAAAAVAGLLMGRHREYGALLGGGVFVLPLMVLFMGVGLLLLALLAWVGVLYTSACLLYTTVQYNSALPQYAGLLLVVTATEVVAVTLILVFKERTERAVQGAMTEVFRGYGDEDNLAVTFSLDRAQQKLQCCGVLSFIDWDNTTLEIENGDVPDGCCRTQEQGCGRGVLLRPELSATHAVYPRGCYTAVREQVQRGVPAVIAMTVIFILFQFVCVYYAVSAARKLKMMVAPAT</sequence>
<dbReference type="InterPro" id="IPR018499">
    <property type="entry name" value="Tetraspanin/Peripherin"/>
</dbReference>
<proteinExistence type="predicted"/>
<feature type="transmembrane region" description="Helical" evidence="5">
    <location>
        <begin position="62"/>
        <end position="95"/>
    </location>
</feature>
<dbReference type="EMBL" id="JACEEZ010023634">
    <property type="protein sequence ID" value="KAG0711067.1"/>
    <property type="molecule type" value="Genomic_DNA"/>
</dbReference>
<dbReference type="OrthoDB" id="6358302at2759"/>
<feature type="transmembrane region" description="Helical" evidence="5">
    <location>
        <begin position="115"/>
        <end position="135"/>
    </location>
</feature>
<evidence type="ECO:0000256" key="3">
    <source>
        <dbReference type="ARBA" id="ARBA00022989"/>
    </source>
</evidence>
<dbReference type="SUPFAM" id="SSF48652">
    <property type="entry name" value="Tetraspanin"/>
    <property type="match status" value="1"/>
</dbReference>
<gene>
    <name evidence="6" type="primary">Tspan3</name>
    <name evidence="6" type="ORF">GWK47_021460</name>
</gene>
<evidence type="ECO:0000256" key="1">
    <source>
        <dbReference type="ARBA" id="ARBA00004141"/>
    </source>
</evidence>
<organism evidence="6 7">
    <name type="scientific">Chionoecetes opilio</name>
    <name type="common">Atlantic snow crab</name>
    <name type="synonym">Cancer opilio</name>
    <dbReference type="NCBI Taxonomy" id="41210"/>
    <lineage>
        <taxon>Eukaryota</taxon>
        <taxon>Metazoa</taxon>
        <taxon>Ecdysozoa</taxon>
        <taxon>Arthropoda</taxon>
        <taxon>Crustacea</taxon>
        <taxon>Multicrustacea</taxon>
        <taxon>Malacostraca</taxon>
        <taxon>Eumalacostraca</taxon>
        <taxon>Eucarida</taxon>
        <taxon>Decapoda</taxon>
        <taxon>Pleocyemata</taxon>
        <taxon>Brachyura</taxon>
        <taxon>Eubrachyura</taxon>
        <taxon>Majoidea</taxon>
        <taxon>Majidae</taxon>
        <taxon>Chionoecetes</taxon>
    </lineage>
</organism>
<dbReference type="Proteomes" id="UP000770661">
    <property type="component" value="Unassembled WGS sequence"/>
</dbReference>
<evidence type="ECO:0000313" key="6">
    <source>
        <dbReference type="EMBL" id="KAG0711067.1"/>
    </source>
</evidence>
<keyword evidence="2 5" id="KW-0812">Transmembrane</keyword>
<evidence type="ECO:0000256" key="5">
    <source>
        <dbReference type="SAM" id="Phobius"/>
    </source>
</evidence>
<keyword evidence="7" id="KW-1185">Reference proteome</keyword>
<dbReference type="Gene3D" id="1.10.1450.10">
    <property type="entry name" value="Tetraspanin"/>
    <property type="match status" value="1"/>
</dbReference>
<reference evidence="6" key="1">
    <citation type="submission" date="2020-07" db="EMBL/GenBank/DDBJ databases">
        <title>The High-quality genome of the commercially important snow crab, Chionoecetes opilio.</title>
        <authorList>
            <person name="Jeong J.-H."/>
            <person name="Ryu S."/>
        </authorList>
    </citation>
    <scope>NUCLEOTIDE SEQUENCE</scope>
    <source>
        <strain evidence="6">MADBK_172401_WGS</strain>
        <tissue evidence="6">Digestive gland</tissue>
    </source>
</reference>
<comment type="subcellular location">
    <subcellularLocation>
        <location evidence="1">Membrane</location>
        <topology evidence="1">Multi-pass membrane protein</topology>
    </subcellularLocation>
</comment>
<evidence type="ECO:0000256" key="2">
    <source>
        <dbReference type="ARBA" id="ARBA00022692"/>
    </source>
</evidence>
<name>A0A8J4XP32_CHIOP</name>
<dbReference type="GO" id="GO:0016020">
    <property type="term" value="C:membrane"/>
    <property type="evidence" value="ECO:0007669"/>
    <property type="project" value="UniProtKB-SubCell"/>
</dbReference>
<keyword evidence="3 5" id="KW-1133">Transmembrane helix</keyword>